<proteinExistence type="inferred from homology"/>
<dbReference type="GO" id="GO:0015344">
    <property type="term" value="F:siderophore uptake transmembrane transporter activity"/>
    <property type="evidence" value="ECO:0007669"/>
    <property type="project" value="TreeGrafter"/>
</dbReference>
<dbReference type="InterPro" id="IPR037066">
    <property type="entry name" value="Plug_dom_sf"/>
</dbReference>
<keyword evidence="6 8" id="KW-0472">Membrane</keyword>
<sequence length="746" mass="82606">MKQLLPLVFLFLAFQVHAQINIHVVDQQTGNSLKNVRVKAGNSPIVNSNSEGKITLDFTESTEIIFALEGYETLSRNFEPGDHEVHLTPISINLASVTVSAFESERPLLEQSSAIAIVTERDFNRFNETSIVNSFNTKPGIRIEERAPASYRVSIRGSSLRAPFGVRNVKVYWNDVPFTAPDGTTPLNLLDLSNIRAAEIIKGPSGSIYGAGNGGVVDLRSQAEPQGGKISTDLMTGSFGLSRYRLALNQPIGNGGIEASYVRQKSDGYREQSAMDRKVFQLGGLFKASEAQEIRTQLLISDLNYQIPGGLNADQVAEDPTQARPGSVEQNSSIAQQSVYASLGHLYHFSNATSNNTTLYLTTTDFENPFNLDYKKELSYGYGGRTKFTINTQLGGKDLRLIAGAEYQTSRTEAQNFGNRGGVADTIRFADKLKASQGFLFQQAEWQGSKELLITLGLSENFSSFEIDRQIDASGGPIGLQKRTFDPILVPRLAFNYRINESSSLYSSISSGFSPPTIDEVRTNEGSLNLDLEAEKGLNSELGYRLGKDRLNVDATVFYFQLKQTITTYTNEQGVVLFRNAGATDQKGIELALDYTLIQNSDSFFSNLQIGTAFTGHYFKFKDYQNNDNDYSGNDLTGVPPNNLITRLDLRTKPGIYLNFTHQFTDEIPLNDSNTVYQDAYNLVNLRFGWAKWLGTSWELEVFGGVDNLLNESYSLGNDLNPFGGRYYQPAPTSNWYGGIKAAFNY</sequence>
<dbReference type="RefSeq" id="WP_008198259.1">
    <property type="nucleotide sequence ID" value="NZ_CM001023.1"/>
</dbReference>
<keyword evidence="7 8" id="KW-0998">Cell outer membrane</keyword>
<keyword evidence="3 8" id="KW-1134">Transmembrane beta strand</keyword>
<dbReference type="Pfam" id="PF00593">
    <property type="entry name" value="TonB_dep_Rec_b-barrel"/>
    <property type="match status" value="1"/>
</dbReference>
<evidence type="ECO:0000256" key="2">
    <source>
        <dbReference type="ARBA" id="ARBA00022448"/>
    </source>
</evidence>
<dbReference type="PROSITE" id="PS52016">
    <property type="entry name" value="TONB_DEPENDENT_REC_3"/>
    <property type="match status" value="1"/>
</dbReference>
<dbReference type="Pfam" id="PF07715">
    <property type="entry name" value="Plug"/>
    <property type="match status" value="1"/>
</dbReference>
<evidence type="ECO:0000256" key="1">
    <source>
        <dbReference type="ARBA" id="ARBA00004571"/>
    </source>
</evidence>
<dbReference type="InterPro" id="IPR012910">
    <property type="entry name" value="Plug_dom"/>
</dbReference>
<evidence type="ECO:0000313" key="13">
    <source>
        <dbReference type="EMBL" id="EAZ82154.2"/>
    </source>
</evidence>
<keyword evidence="10" id="KW-0732">Signal</keyword>
<dbReference type="InterPro" id="IPR000531">
    <property type="entry name" value="Beta-barrel_TonB"/>
</dbReference>
<dbReference type="AlphaFoldDB" id="A3HVI2"/>
<accession>A3HVI2</accession>
<keyword evidence="5 9" id="KW-0798">TonB box</keyword>
<dbReference type="InterPro" id="IPR036942">
    <property type="entry name" value="Beta-barrel_TonB_sf"/>
</dbReference>
<dbReference type="Gene3D" id="2.40.170.20">
    <property type="entry name" value="TonB-dependent receptor, beta-barrel domain"/>
    <property type="match status" value="1"/>
</dbReference>
<keyword evidence="13" id="KW-0675">Receptor</keyword>
<name>A3HVI2_9BACT</name>
<evidence type="ECO:0000256" key="3">
    <source>
        <dbReference type="ARBA" id="ARBA00022452"/>
    </source>
</evidence>
<dbReference type="GO" id="GO:0009279">
    <property type="term" value="C:cell outer membrane"/>
    <property type="evidence" value="ECO:0007669"/>
    <property type="project" value="UniProtKB-SubCell"/>
</dbReference>
<comment type="similarity">
    <text evidence="8 9">Belongs to the TonB-dependent receptor family.</text>
</comment>
<protein>
    <submittedName>
        <fullName evidence="13">Probable TonB-dependent receptor</fullName>
    </submittedName>
</protein>
<dbReference type="PANTHER" id="PTHR30069">
    <property type="entry name" value="TONB-DEPENDENT OUTER MEMBRANE RECEPTOR"/>
    <property type="match status" value="1"/>
</dbReference>
<comment type="caution">
    <text evidence="13">The sequence shown here is derived from an EMBL/GenBank/DDBJ whole genome shotgun (WGS) entry which is preliminary data.</text>
</comment>
<feature type="chain" id="PRO_5002653426" evidence="10">
    <location>
        <begin position="19"/>
        <end position="746"/>
    </location>
</feature>
<keyword evidence="4 8" id="KW-0812">Transmembrane</keyword>
<reference evidence="13 14" key="1">
    <citation type="journal article" date="2011" name="J. Bacteriol.">
        <title>Complete genome sequence of Algoriphagus sp. PR1, bacterial prey of a colony-forming choanoflagellate.</title>
        <authorList>
            <person name="Alegado R.A."/>
            <person name="Ferriera S."/>
            <person name="Nusbaum C."/>
            <person name="Young S.K."/>
            <person name="Zeng Q."/>
            <person name="Imamovic A."/>
            <person name="Fairclough S.R."/>
            <person name="King N."/>
        </authorList>
    </citation>
    <scope>NUCLEOTIDE SEQUENCE [LARGE SCALE GENOMIC DNA]</scope>
    <source>
        <strain evidence="13 14">PR1</strain>
    </source>
</reference>
<keyword evidence="14" id="KW-1185">Reference proteome</keyword>
<dbReference type="STRING" id="388413.ALPR1_02895"/>
<dbReference type="SUPFAM" id="SSF56935">
    <property type="entry name" value="Porins"/>
    <property type="match status" value="1"/>
</dbReference>
<dbReference type="InterPro" id="IPR039426">
    <property type="entry name" value="TonB-dep_rcpt-like"/>
</dbReference>
<dbReference type="PANTHER" id="PTHR30069:SF28">
    <property type="entry name" value="TONB-DEPENDENT RECEPTOR YNCD-RELATED"/>
    <property type="match status" value="1"/>
</dbReference>
<dbReference type="Proteomes" id="UP000003919">
    <property type="component" value="Unassembled WGS sequence"/>
</dbReference>
<dbReference type="HOGENOM" id="CLU_008287_13_2_10"/>
<keyword evidence="2 8" id="KW-0813">Transport</keyword>
<evidence type="ECO:0000256" key="10">
    <source>
        <dbReference type="SAM" id="SignalP"/>
    </source>
</evidence>
<evidence type="ECO:0000313" key="14">
    <source>
        <dbReference type="Proteomes" id="UP000003919"/>
    </source>
</evidence>
<dbReference type="eggNOG" id="COG4772">
    <property type="taxonomic scope" value="Bacteria"/>
</dbReference>
<evidence type="ECO:0000256" key="8">
    <source>
        <dbReference type="PROSITE-ProRule" id="PRU01360"/>
    </source>
</evidence>
<organism evidence="13 14">
    <name type="scientific">Algoriphagus machipongonensis</name>
    <dbReference type="NCBI Taxonomy" id="388413"/>
    <lineage>
        <taxon>Bacteria</taxon>
        <taxon>Pseudomonadati</taxon>
        <taxon>Bacteroidota</taxon>
        <taxon>Cytophagia</taxon>
        <taxon>Cytophagales</taxon>
        <taxon>Cyclobacteriaceae</taxon>
        <taxon>Algoriphagus</taxon>
    </lineage>
</organism>
<feature type="domain" description="TonB-dependent receptor-like beta-barrel" evidence="11">
    <location>
        <begin position="337"/>
        <end position="709"/>
    </location>
</feature>
<evidence type="ECO:0000256" key="5">
    <source>
        <dbReference type="ARBA" id="ARBA00023077"/>
    </source>
</evidence>
<evidence type="ECO:0000256" key="6">
    <source>
        <dbReference type="ARBA" id="ARBA00023136"/>
    </source>
</evidence>
<comment type="subcellular location">
    <subcellularLocation>
        <location evidence="1 8">Cell outer membrane</location>
        <topology evidence="1 8">Multi-pass membrane protein</topology>
    </subcellularLocation>
</comment>
<evidence type="ECO:0000259" key="11">
    <source>
        <dbReference type="Pfam" id="PF00593"/>
    </source>
</evidence>
<dbReference type="Gene3D" id="2.170.130.10">
    <property type="entry name" value="TonB-dependent receptor, plug domain"/>
    <property type="match status" value="1"/>
</dbReference>
<dbReference type="EMBL" id="AAXU02000001">
    <property type="protein sequence ID" value="EAZ82154.2"/>
    <property type="molecule type" value="Genomic_DNA"/>
</dbReference>
<dbReference type="OrthoDB" id="9782587at2"/>
<evidence type="ECO:0000259" key="12">
    <source>
        <dbReference type="Pfam" id="PF07715"/>
    </source>
</evidence>
<evidence type="ECO:0000256" key="7">
    <source>
        <dbReference type="ARBA" id="ARBA00023237"/>
    </source>
</evidence>
<evidence type="ECO:0000256" key="9">
    <source>
        <dbReference type="RuleBase" id="RU003357"/>
    </source>
</evidence>
<dbReference type="GO" id="GO:0044718">
    <property type="term" value="P:siderophore transmembrane transport"/>
    <property type="evidence" value="ECO:0007669"/>
    <property type="project" value="TreeGrafter"/>
</dbReference>
<feature type="signal peptide" evidence="10">
    <location>
        <begin position="1"/>
        <end position="18"/>
    </location>
</feature>
<feature type="domain" description="TonB-dependent receptor plug" evidence="12">
    <location>
        <begin position="109"/>
        <end position="216"/>
    </location>
</feature>
<gene>
    <name evidence="13" type="ORF">ALPR1_02895</name>
</gene>
<evidence type="ECO:0000256" key="4">
    <source>
        <dbReference type="ARBA" id="ARBA00022692"/>
    </source>
</evidence>